<protein>
    <submittedName>
        <fullName evidence="1">Segregation and condensation protein A</fullName>
    </submittedName>
</protein>
<name>A0A1B4V7F7_9GAMM</name>
<dbReference type="EMBL" id="AP014936">
    <property type="protein sequence ID" value="BAU49470.1"/>
    <property type="molecule type" value="Genomic_DNA"/>
</dbReference>
<sequence length="101" mass="11128">MSDDADPTRSVEFRVLQAMKRVLTDVIKDTTTPPGMKHPLSDATIENIRQCLKLISAREGELAEAAGKPRSLRPHYADEPQTSTVVSIKNIGRPTKKNDDG</sequence>
<organism evidence="1 2">
    <name type="scientific">Sulfurifustis variabilis</name>
    <dbReference type="NCBI Taxonomy" id="1675686"/>
    <lineage>
        <taxon>Bacteria</taxon>
        <taxon>Pseudomonadati</taxon>
        <taxon>Pseudomonadota</taxon>
        <taxon>Gammaproteobacteria</taxon>
        <taxon>Acidiferrobacterales</taxon>
        <taxon>Acidiferrobacteraceae</taxon>
        <taxon>Sulfurifustis</taxon>
    </lineage>
</organism>
<dbReference type="OrthoDB" id="9795846at2"/>
<dbReference type="RefSeq" id="WP_096461872.1">
    <property type="nucleotide sequence ID" value="NZ_AP014936.1"/>
</dbReference>
<evidence type="ECO:0000313" key="2">
    <source>
        <dbReference type="Proteomes" id="UP000218899"/>
    </source>
</evidence>
<dbReference type="AlphaFoldDB" id="A0A1B4V7F7"/>
<evidence type="ECO:0000313" key="1">
    <source>
        <dbReference type="EMBL" id="BAU49470.1"/>
    </source>
</evidence>
<accession>A0A1B4V7F7</accession>
<reference evidence="1 2" key="1">
    <citation type="submission" date="2015-08" db="EMBL/GenBank/DDBJ databases">
        <title>Complete genome sequence of Sulfurifustis variabilis.</title>
        <authorList>
            <person name="Miura A."/>
            <person name="Kojima H."/>
            <person name="Fukui M."/>
        </authorList>
    </citation>
    <scope>NUCLEOTIDE SEQUENCE [LARGE SCALE GENOMIC DNA]</scope>
    <source>
        <strain evidence="2">skN76</strain>
    </source>
</reference>
<dbReference type="KEGG" id="sva:SVA_2922"/>
<gene>
    <name evidence="1" type="ORF">SVA_2922</name>
</gene>
<dbReference type="Proteomes" id="UP000218899">
    <property type="component" value="Chromosome"/>
</dbReference>
<proteinExistence type="predicted"/>
<keyword evidence="2" id="KW-1185">Reference proteome</keyword>